<evidence type="ECO:0000313" key="4">
    <source>
        <dbReference type="EMBL" id="KAG9390636.1"/>
    </source>
</evidence>
<name>A0A8J6BUR7_9EUKA</name>
<dbReference type="InterPro" id="IPR012677">
    <property type="entry name" value="Nucleotide-bd_a/b_plait_sf"/>
</dbReference>
<proteinExistence type="predicted"/>
<dbReference type="PROSITE" id="PS50102">
    <property type="entry name" value="RRM"/>
    <property type="match status" value="1"/>
</dbReference>
<evidence type="ECO:0000313" key="5">
    <source>
        <dbReference type="Proteomes" id="UP000717585"/>
    </source>
</evidence>
<evidence type="ECO:0000256" key="2">
    <source>
        <dbReference type="SAM" id="MobiDB-lite"/>
    </source>
</evidence>
<evidence type="ECO:0000256" key="1">
    <source>
        <dbReference type="PROSITE-ProRule" id="PRU00176"/>
    </source>
</evidence>
<protein>
    <submittedName>
        <fullName evidence="4">RNA recognition motif</fullName>
    </submittedName>
</protein>
<dbReference type="InterPro" id="IPR000504">
    <property type="entry name" value="RRM_dom"/>
</dbReference>
<keyword evidence="5" id="KW-1185">Reference proteome</keyword>
<feature type="region of interest" description="Disordered" evidence="2">
    <location>
        <begin position="295"/>
        <end position="314"/>
    </location>
</feature>
<accession>A0A8J6BUR7</accession>
<dbReference type="Proteomes" id="UP000717585">
    <property type="component" value="Unassembled WGS sequence"/>
</dbReference>
<dbReference type="AlphaFoldDB" id="A0A8J6BUR7"/>
<dbReference type="InterPro" id="IPR035979">
    <property type="entry name" value="RBD_domain_sf"/>
</dbReference>
<dbReference type="SUPFAM" id="SSF54928">
    <property type="entry name" value="RNA-binding domain, RBD"/>
    <property type="match status" value="1"/>
</dbReference>
<dbReference type="PANTHER" id="PTHR32343:SF10">
    <property type="entry name" value="RNA-BINDING REGION RNP-1 DOMAIN-CONTAINING PROTEIN"/>
    <property type="match status" value="1"/>
</dbReference>
<comment type="caution">
    <text evidence="4">The sequence shown here is derived from an EMBL/GenBank/DDBJ whole genome shotgun (WGS) entry which is preliminary data.</text>
</comment>
<dbReference type="OrthoDB" id="7763451at2759"/>
<dbReference type="EMBL" id="JAHDYR010000064">
    <property type="protein sequence ID" value="KAG9390636.1"/>
    <property type="molecule type" value="Genomic_DNA"/>
</dbReference>
<dbReference type="Gene3D" id="3.30.70.330">
    <property type="match status" value="1"/>
</dbReference>
<dbReference type="PANTHER" id="PTHR32343">
    <property type="entry name" value="SERINE/ARGININE-RICH SPLICING FACTOR"/>
    <property type="match status" value="1"/>
</dbReference>
<keyword evidence="1" id="KW-0694">RNA-binding</keyword>
<evidence type="ECO:0000259" key="3">
    <source>
        <dbReference type="PROSITE" id="PS50102"/>
    </source>
</evidence>
<reference evidence="4" key="1">
    <citation type="submission" date="2021-05" db="EMBL/GenBank/DDBJ databases">
        <title>A free-living protist that lacks canonical eukaryotic 1 DNA replication and segregation systems.</title>
        <authorList>
            <person name="Salas-Leiva D.E."/>
            <person name="Tromer E.C."/>
            <person name="Curtis B.A."/>
            <person name="Jerlstrom-Hultqvist J."/>
            <person name="Kolisko M."/>
            <person name="Yi Z."/>
            <person name="Salas-Leiva J.S."/>
            <person name="Gallot-Lavallee L."/>
            <person name="Kops G.J.P.L."/>
            <person name="Archibald J.M."/>
            <person name="Simpson A.G.B."/>
            <person name="Roger A.J."/>
        </authorList>
    </citation>
    <scope>NUCLEOTIDE SEQUENCE</scope>
    <source>
        <strain evidence="4">BICM</strain>
    </source>
</reference>
<feature type="domain" description="RRM" evidence="3">
    <location>
        <begin position="9"/>
        <end position="88"/>
    </location>
</feature>
<feature type="compositionally biased region" description="Polar residues" evidence="2">
    <location>
        <begin position="300"/>
        <end position="314"/>
    </location>
</feature>
<gene>
    <name evidence="4" type="ORF">J8273_8001</name>
</gene>
<organism evidence="4 5">
    <name type="scientific">Carpediemonas membranifera</name>
    <dbReference type="NCBI Taxonomy" id="201153"/>
    <lineage>
        <taxon>Eukaryota</taxon>
        <taxon>Metamonada</taxon>
        <taxon>Carpediemonas-like organisms</taxon>
        <taxon>Carpediemonas</taxon>
    </lineage>
</organism>
<dbReference type="GO" id="GO:0003723">
    <property type="term" value="F:RNA binding"/>
    <property type="evidence" value="ECO:0007669"/>
    <property type="project" value="UniProtKB-UniRule"/>
</dbReference>
<sequence length="314" mass="33757">MAEAADYGRIAIVTNLSNAVTEQILREFFSFCGEMQFIATGLPDPDGVEHDKKFAAIKFKLASSANTALLLTNAPVVDKPVTVTLADSVGMEQYVEVVRAYLAEKASETKSEVRSRSWSLGFGRGSGSADEEGNVIGKVFSRTKQSINKIQQATETQTSNITRNLSKFTEASFSQAKEANTRIRAQLQEVDTAIGLSKGVTTVQQNTRERTTKLVQGASQASAKFRQNTQAGAQRIVKGTQSTIHQADERLKFSETAAKTSTLVRGEIEKTSKRLEDAATKTMTGASTAVRSVAGRVGQRTGSSVASSEEASLT</sequence>